<sequence length="226" mass="27081">MKNSNKTEKICSCPVETTTTHREHFLPYGKITMPIRAKLQKPCDIELISGHIANNLQWNNQQIKSKIWPEMQLNAENYEDFLKRFKYCKKDLFKLYFESPKTDKKIIDEIFKNINKTSYQVVFSPKVFTPSTEKRRFAKLEKQPVRMKYEETTYRTYFERIKELENFKEIWQGVALKENKLELKNDLKEILHCGRTTYHDEILLLGKLYTKPTMPGPIDRYALRRI</sequence>
<accession>A0A0L0C068</accession>
<dbReference type="OrthoDB" id="8049495at2759"/>
<dbReference type="AlphaFoldDB" id="A0A0L0C068"/>
<reference evidence="1 2" key="1">
    <citation type="journal article" date="2015" name="Nat. Commun.">
        <title>Lucilia cuprina genome unlocks parasitic fly biology to underpin future interventions.</title>
        <authorList>
            <person name="Anstead C.A."/>
            <person name="Korhonen P.K."/>
            <person name="Young N.D."/>
            <person name="Hall R.S."/>
            <person name="Jex A.R."/>
            <person name="Murali S.C."/>
            <person name="Hughes D.S."/>
            <person name="Lee S.F."/>
            <person name="Perry T."/>
            <person name="Stroehlein A.J."/>
            <person name="Ansell B.R."/>
            <person name="Breugelmans B."/>
            <person name="Hofmann A."/>
            <person name="Qu J."/>
            <person name="Dugan S."/>
            <person name="Lee S.L."/>
            <person name="Chao H."/>
            <person name="Dinh H."/>
            <person name="Han Y."/>
            <person name="Doddapaneni H.V."/>
            <person name="Worley K.C."/>
            <person name="Muzny D.M."/>
            <person name="Ioannidis P."/>
            <person name="Waterhouse R.M."/>
            <person name="Zdobnov E.M."/>
            <person name="James P.J."/>
            <person name="Bagnall N.H."/>
            <person name="Kotze A.C."/>
            <person name="Gibbs R.A."/>
            <person name="Richards S."/>
            <person name="Batterham P."/>
            <person name="Gasser R.B."/>
        </authorList>
    </citation>
    <scope>NUCLEOTIDE SEQUENCE [LARGE SCALE GENOMIC DNA]</scope>
    <source>
        <strain evidence="1 2">LS</strain>
        <tissue evidence="1">Full body</tissue>
    </source>
</reference>
<keyword evidence="2" id="KW-1185">Reference proteome</keyword>
<dbReference type="Proteomes" id="UP000037069">
    <property type="component" value="Unassembled WGS sequence"/>
</dbReference>
<dbReference type="OMA" id="GHYANNL"/>
<dbReference type="EMBL" id="JRES01001168">
    <property type="protein sequence ID" value="KNC24854.1"/>
    <property type="molecule type" value="Genomic_DNA"/>
</dbReference>
<evidence type="ECO:0000313" key="1">
    <source>
        <dbReference type="EMBL" id="KNC24854.1"/>
    </source>
</evidence>
<evidence type="ECO:0000313" key="2">
    <source>
        <dbReference type="Proteomes" id="UP000037069"/>
    </source>
</evidence>
<protein>
    <submittedName>
        <fullName evidence="1">Uncharacterized protein</fullName>
    </submittedName>
</protein>
<proteinExistence type="predicted"/>
<organism evidence="1 2">
    <name type="scientific">Lucilia cuprina</name>
    <name type="common">Green bottle fly</name>
    <name type="synonym">Australian sheep blowfly</name>
    <dbReference type="NCBI Taxonomy" id="7375"/>
    <lineage>
        <taxon>Eukaryota</taxon>
        <taxon>Metazoa</taxon>
        <taxon>Ecdysozoa</taxon>
        <taxon>Arthropoda</taxon>
        <taxon>Hexapoda</taxon>
        <taxon>Insecta</taxon>
        <taxon>Pterygota</taxon>
        <taxon>Neoptera</taxon>
        <taxon>Endopterygota</taxon>
        <taxon>Diptera</taxon>
        <taxon>Brachycera</taxon>
        <taxon>Muscomorpha</taxon>
        <taxon>Oestroidea</taxon>
        <taxon>Calliphoridae</taxon>
        <taxon>Luciliinae</taxon>
        <taxon>Lucilia</taxon>
    </lineage>
</organism>
<gene>
    <name evidence="1" type="ORF">FF38_07865</name>
</gene>
<name>A0A0L0C068_LUCCU</name>
<comment type="caution">
    <text evidence="1">The sequence shown here is derived from an EMBL/GenBank/DDBJ whole genome shotgun (WGS) entry which is preliminary data.</text>
</comment>